<proteinExistence type="predicted"/>
<evidence type="ECO:0000313" key="3">
    <source>
        <dbReference type="Proteomes" id="UP000680638"/>
    </source>
</evidence>
<dbReference type="Gene3D" id="3.60.10.10">
    <property type="entry name" value="Endonuclease/exonuclease/phosphatase"/>
    <property type="match status" value="1"/>
</dbReference>
<organism evidence="2 3">
    <name type="scientific">Paenibacillus cookii</name>
    <dbReference type="NCBI Taxonomy" id="157839"/>
    <lineage>
        <taxon>Bacteria</taxon>
        <taxon>Bacillati</taxon>
        <taxon>Bacillota</taxon>
        <taxon>Bacilli</taxon>
        <taxon>Bacillales</taxon>
        <taxon>Paenibacillaceae</taxon>
        <taxon>Paenibacillus</taxon>
    </lineage>
</organism>
<keyword evidence="2" id="KW-0540">Nuclease</keyword>
<keyword evidence="2" id="KW-0255">Endonuclease</keyword>
<evidence type="ECO:0000259" key="1">
    <source>
        <dbReference type="Pfam" id="PF03372"/>
    </source>
</evidence>
<dbReference type="PANTHER" id="PTHR14859:SF15">
    <property type="entry name" value="ENDONUCLEASE_EXONUCLEASE_PHOSPHATASE DOMAIN-CONTAINING PROTEIN"/>
    <property type="match status" value="1"/>
</dbReference>
<reference evidence="2 3" key="1">
    <citation type="submission" date="2021-03" db="EMBL/GenBank/DDBJ databases">
        <title>Antimicrobial resistance genes in bacteria isolated from Japanese honey, and their potential for conferring macrolide and lincosamide resistance in the American foulbrood pathogen Paenibacillus larvae.</title>
        <authorList>
            <person name="Okamoto M."/>
            <person name="Kumagai M."/>
            <person name="Kanamori H."/>
            <person name="Takamatsu D."/>
        </authorList>
    </citation>
    <scope>NUCLEOTIDE SEQUENCE [LARGE SCALE GENOMIC DNA]</scope>
    <source>
        <strain evidence="2 3">J21TS3</strain>
    </source>
</reference>
<keyword evidence="3" id="KW-1185">Reference proteome</keyword>
<feature type="domain" description="Endonuclease/exonuclease/phosphatase" evidence="1">
    <location>
        <begin position="32"/>
        <end position="251"/>
    </location>
</feature>
<evidence type="ECO:0000313" key="2">
    <source>
        <dbReference type="EMBL" id="GIO69114.1"/>
    </source>
</evidence>
<dbReference type="GO" id="GO:0004519">
    <property type="term" value="F:endonuclease activity"/>
    <property type="evidence" value="ECO:0007669"/>
    <property type="project" value="UniProtKB-KW"/>
</dbReference>
<dbReference type="InterPro" id="IPR051916">
    <property type="entry name" value="GPI-anchor_lipid_remodeler"/>
</dbReference>
<comment type="caution">
    <text evidence="2">The sequence shown here is derived from an EMBL/GenBank/DDBJ whole genome shotgun (WGS) entry which is preliminary data.</text>
</comment>
<dbReference type="PANTHER" id="PTHR14859">
    <property type="entry name" value="CALCOFLUOR WHITE HYPERSENSITIVE PROTEIN PRECURSOR"/>
    <property type="match status" value="1"/>
</dbReference>
<dbReference type="SUPFAM" id="SSF56219">
    <property type="entry name" value="DNase I-like"/>
    <property type="match status" value="1"/>
</dbReference>
<dbReference type="EMBL" id="BORW01000026">
    <property type="protein sequence ID" value="GIO69114.1"/>
    <property type="molecule type" value="Genomic_DNA"/>
</dbReference>
<sequence>MQKAGYSASEGHAGKAFIVDPDGGEKPALRVMTYNIHHGEGMDGIVDLRRIAAVIRGTRPDLVALQEVDRHLSRSGGVDQAAELGRLTGMDHRFAKAIAFDGGEYGIAVLSKLPIASAHTLTLPNEPGGEQRVLLAVQLAPEHGLPSFVFADTHLEWQENAELAEQIRLAQANAIQNELKDKTPLILAGDMNALPDSATMRVFAENMADATAHIGPTHAEDGKIDYILFDENSGWRLVGAQAIEEDAASDHLPVLAVLAWDPVKA</sequence>
<protein>
    <submittedName>
        <fullName evidence="2">Endonuclease</fullName>
    </submittedName>
</protein>
<accession>A0ABQ4M0R6</accession>
<dbReference type="InterPro" id="IPR036691">
    <property type="entry name" value="Endo/exonu/phosph_ase_sf"/>
</dbReference>
<name>A0ABQ4M0R6_9BACL</name>
<keyword evidence="2" id="KW-0378">Hydrolase</keyword>
<gene>
    <name evidence="2" type="ORF">J21TS3_39350</name>
</gene>
<dbReference type="Pfam" id="PF03372">
    <property type="entry name" value="Exo_endo_phos"/>
    <property type="match status" value="1"/>
</dbReference>
<dbReference type="RefSeq" id="WP_212951787.1">
    <property type="nucleotide sequence ID" value="NZ_BORW01000026.1"/>
</dbReference>
<dbReference type="Proteomes" id="UP000680638">
    <property type="component" value="Unassembled WGS sequence"/>
</dbReference>
<dbReference type="InterPro" id="IPR005135">
    <property type="entry name" value="Endo/exonuclease/phosphatase"/>
</dbReference>